<protein>
    <recommendedName>
        <fullName evidence="9">Kinetochore protein Spc24</fullName>
    </recommendedName>
</protein>
<reference evidence="11" key="1">
    <citation type="journal article" date="2018" name="Nat. Microbiol.">
        <title>Leveraging single-cell genomics to expand the fungal tree of life.</title>
        <authorList>
            <person name="Ahrendt S.R."/>
            <person name="Quandt C.A."/>
            <person name="Ciobanu D."/>
            <person name="Clum A."/>
            <person name="Salamov A."/>
            <person name="Andreopoulos B."/>
            <person name="Cheng J.F."/>
            <person name="Woyke T."/>
            <person name="Pelin A."/>
            <person name="Henrissat B."/>
            <person name="Reynolds N.K."/>
            <person name="Benny G.L."/>
            <person name="Smith M.E."/>
            <person name="James T.Y."/>
            <person name="Grigoriev I.V."/>
        </authorList>
    </citation>
    <scope>NUCLEOTIDE SEQUENCE [LARGE SCALE GENOMIC DNA]</scope>
    <source>
        <strain evidence="11">Baker2002</strain>
    </source>
</reference>
<dbReference type="GO" id="GO:0000776">
    <property type="term" value="C:kinetochore"/>
    <property type="evidence" value="ECO:0007669"/>
    <property type="project" value="UniProtKB-KW"/>
</dbReference>
<keyword evidence="2 9" id="KW-0132">Cell division</keyword>
<dbReference type="EMBL" id="ML004452">
    <property type="protein sequence ID" value="RKP30769.1"/>
    <property type="molecule type" value="Genomic_DNA"/>
</dbReference>
<sequence length="215" mass="25020">MNNDSPAELIRMTASNFAITPDTMALDQILRLLRETACIRALAEDRLRQQIEANKAEVQRMNGQLASINRPTKEMYEQLGVAEGNRDPEHDDVFRLLRRNLLELDNRKIALAKQLTELQSTVNQLRQRKLVSLKRQEEMQKLKDDAMQRIVAKNYNSTSMKIALYKKLGVHIQETDDGEKILVLDKLKSQASVLHVDDKYSKYFVNCWVWDHIRQ</sequence>
<dbReference type="InterPro" id="IPR038066">
    <property type="entry name" value="Spc24_Fungi_globular_sf"/>
</dbReference>
<gene>
    <name evidence="10" type="ORF">METBISCDRAFT_23003</name>
</gene>
<comment type="similarity">
    <text evidence="9">Belongs to the SPC24 family.</text>
</comment>
<dbReference type="InterPro" id="IPR013252">
    <property type="entry name" value="Ndc80_Spc24"/>
</dbReference>
<keyword evidence="6 9" id="KW-0539">Nucleus</keyword>
<dbReference type="Gene3D" id="3.30.160.430">
    <property type="match status" value="1"/>
</dbReference>
<evidence type="ECO:0000256" key="2">
    <source>
        <dbReference type="ARBA" id="ARBA00022618"/>
    </source>
</evidence>
<dbReference type="SUPFAM" id="SSF143026">
    <property type="entry name" value="Kinetochore globular domain"/>
    <property type="match status" value="1"/>
</dbReference>
<evidence type="ECO:0000313" key="10">
    <source>
        <dbReference type="EMBL" id="RKP30769.1"/>
    </source>
</evidence>
<evidence type="ECO:0000313" key="11">
    <source>
        <dbReference type="Proteomes" id="UP000268321"/>
    </source>
</evidence>
<dbReference type="CDD" id="cd11565">
    <property type="entry name" value="RWD_Spc24"/>
    <property type="match status" value="1"/>
</dbReference>
<keyword evidence="11" id="KW-1185">Reference proteome</keyword>
<evidence type="ECO:0000256" key="3">
    <source>
        <dbReference type="ARBA" id="ARBA00022776"/>
    </source>
</evidence>
<dbReference type="Pfam" id="PF08286">
    <property type="entry name" value="Spc24"/>
    <property type="match status" value="1"/>
</dbReference>
<dbReference type="Proteomes" id="UP000268321">
    <property type="component" value="Unassembled WGS sequence"/>
</dbReference>
<organism evidence="10 11">
    <name type="scientific">Metschnikowia bicuspidata</name>
    <dbReference type="NCBI Taxonomy" id="27322"/>
    <lineage>
        <taxon>Eukaryota</taxon>
        <taxon>Fungi</taxon>
        <taxon>Dikarya</taxon>
        <taxon>Ascomycota</taxon>
        <taxon>Saccharomycotina</taxon>
        <taxon>Pichiomycetes</taxon>
        <taxon>Metschnikowiaceae</taxon>
        <taxon>Metschnikowia</taxon>
    </lineage>
</organism>
<comment type="function">
    <text evidence="9">Acts as a component of the essential kinetochore-associated NDC80 complex, which is required for chromosome segregation and spindle checkpoint activity.</text>
</comment>
<keyword evidence="3 9" id="KW-0498">Mitosis</keyword>
<keyword evidence="7 9" id="KW-0131">Cell cycle</keyword>
<evidence type="ECO:0000256" key="9">
    <source>
        <dbReference type="RuleBase" id="RU368011"/>
    </source>
</evidence>
<dbReference type="GO" id="GO:0005634">
    <property type="term" value="C:nucleus"/>
    <property type="evidence" value="ECO:0007669"/>
    <property type="project" value="UniProtKB-SubCell"/>
</dbReference>
<evidence type="ECO:0000256" key="6">
    <source>
        <dbReference type="ARBA" id="ARBA00023242"/>
    </source>
</evidence>
<evidence type="ECO:0000256" key="4">
    <source>
        <dbReference type="ARBA" id="ARBA00022838"/>
    </source>
</evidence>
<keyword evidence="1 9" id="KW-0158">Chromosome</keyword>
<evidence type="ECO:0000256" key="1">
    <source>
        <dbReference type="ARBA" id="ARBA00022454"/>
    </source>
</evidence>
<comment type="subunit">
    <text evidence="9">Component of the NDC80 complex.</text>
</comment>
<comment type="subcellular location">
    <subcellularLocation>
        <location evidence="9">Nucleus</location>
    </subcellularLocation>
    <subcellularLocation>
        <location evidence="9">Chromosome</location>
        <location evidence="9">Centromere</location>
        <location evidence="9">Kinetochore</location>
    </subcellularLocation>
</comment>
<proteinExistence type="inferred from homology"/>
<dbReference type="GO" id="GO:0051301">
    <property type="term" value="P:cell division"/>
    <property type="evidence" value="ECO:0007669"/>
    <property type="project" value="UniProtKB-UniRule"/>
</dbReference>
<keyword evidence="5" id="KW-0175">Coiled coil</keyword>
<dbReference type="AlphaFoldDB" id="A0A4V1J344"/>
<accession>A0A4V1J344</accession>
<keyword evidence="4 9" id="KW-0995">Kinetochore</keyword>
<evidence type="ECO:0000256" key="7">
    <source>
        <dbReference type="ARBA" id="ARBA00023306"/>
    </source>
</evidence>
<evidence type="ECO:0000256" key="5">
    <source>
        <dbReference type="ARBA" id="ARBA00023054"/>
    </source>
</evidence>
<name>A0A4V1J344_9ASCO</name>
<dbReference type="OrthoDB" id="3344830at2759"/>
<keyword evidence="8 9" id="KW-0137">Centromere</keyword>
<evidence type="ECO:0000256" key="8">
    <source>
        <dbReference type="ARBA" id="ARBA00023328"/>
    </source>
</evidence>